<proteinExistence type="predicted"/>
<accession>A0AAN9THJ9</accession>
<feature type="compositionally biased region" description="Basic residues" evidence="1">
    <location>
        <begin position="546"/>
        <end position="558"/>
    </location>
</feature>
<keyword evidence="3" id="KW-1185">Reference proteome</keyword>
<sequence>MKSLTLDSLRRLISRNRKKDKHESSFKRSESFKRISIKKNYLDRGGKGRNATKFAGKKGPVAVASCADGCEAGSSSSEPKKGRCKSPPVEAEAQIIDYGEWIRCIQEEIKVDPQQPQHHSKQPCWSSPQHSLEADGCCYADCSGGSKTGTADRMSSSASSISSPPPLHPRRLAASRKRFPLGSSGASHKESCETLADDGGASSKTDSAISVSLGRIWMDAPLTMTNAPRSLELPKQVSVVELHPSGQRAHHSLESALKERKEEQLPPACSSFFAKNGGPSGGFYRGLSSSKDSGFSFSISIPRLSPVMSPAIHHQEHGGGLFRKKKSKPAAQPPANKAESGAGEGGFGGQRRRTPSSCSDYRRRHHRQHHRGRKELSATSMYQVVVNRPSRSSEALKLDPIIFVPPEKRKSTMKRVYEVQEIRDYCMPCDVQPLDNGAEDSDTLDELYEVISEEQCAIAEHGVQVRKPAAHGRRRLESEGWTSETADSDEEDEAAEQRLLAKCSSPAQHANYSPYLKRRPVVRKKSTHRNVRYVAKPIHRAPSTLKRSRKVVKKNTST</sequence>
<protein>
    <submittedName>
        <fullName evidence="2">Uncharacterized protein</fullName>
    </submittedName>
</protein>
<feature type="compositionally biased region" description="Low complexity" evidence="1">
    <location>
        <begin position="329"/>
        <end position="341"/>
    </location>
</feature>
<feature type="compositionally biased region" description="Basic residues" evidence="1">
    <location>
        <begin position="516"/>
        <end position="531"/>
    </location>
</feature>
<feature type="region of interest" description="Disordered" evidence="1">
    <location>
        <begin position="467"/>
        <end position="558"/>
    </location>
</feature>
<reference evidence="2 3" key="1">
    <citation type="submission" date="2024-03" db="EMBL/GenBank/DDBJ databases">
        <title>Adaptation during the transition from Ophiocordyceps entomopathogen to insect associate is accompanied by gene loss and intensified selection.</title>
        <authorList>
            <person name="Ward C.M."/>
            <person name="Onetto C.A."/>
            <person name="Borneman A.R."/>
        </authorList>
    </citation>
    <scope>NUCLEOTIDE SEQUENCE [LARGE SCALE GENOMIC DNA]</scope>
    <source>
        <strain evidence="2">AWRI1</strain>
        <tissue evidence="2">Single Adult Female</tissue>
    </source>
</reference>
<feature type="compositionally biased region" description="Low complexity" evidence="1">
    <location>
        <begin position="151"/>
        <end position="162"/>
    </location>
</feature>
<evidence type="ECO:0000313" key="3">
    <source>
        <dbReference type="Proteomes" id="UP001367676"/>
    </source>
</evidence>
<comment type="caution">
    <text evidence="2">The sequence shown here is derived from an EMBL/GenBank/DDBJ whole genome shotgun (WGS) entry which is preliminary data.</text>
</comment>
<dbReference type="AlphaFoldDB" id="A0AAN9THJ9"/>
<dbReference type="EMBL" id="JBBCAQ010000022">
    <property type="protein sequence ID" value="KAK7590364.1"/>
    <property type="molecule type" value="Genomic_DNA"/>
</dbReference>
<organism evidence="2 3">
    <name type="scientific">Parthenolecanium corni</name>
    <dbReference type="NCBI Taxonomy" id="536013"/>
    <lineage>
        <taxon>Eukaryota</taxon>
        <taxon>Metazoa</taxon>
        <taxon>Ecdysozoa</taxon>
        <taxon>Arthropoda</taxon>
        <taxon>Hexapoda</taxon>
        <taxon>Insecta</taxon>
        <taxon>Pterygota</taxon>
        <taxon>Neoptera</taxon>
        <taxon>Paraneoptera</taxon>
        <taxon>Hemiptera</taxon>
        <taxon>Sternorrhyncha</taxon>
        <taxon>Coccoidea</taxon>
        <taxon>Coccidae</taxon>
        <taxon>Parthenolecanium</taxon>
    </lineage>
</organism>
<evidence type="ECO:0000313" key="2">
    <source>
        <dbReference type="EMBL" id="KAK7590364.1"/>
    </source>
</evidence>
<feature type="region of interest" description="Disordered" evidence="1">
    <location>
        <begin position="149"/>
        <end position="205"/>
    </location>
</feature>
<evidence type="ECO:0000256" key="1">
    <source>
        <dbReference type="SAM" id="MobiDB-lite"/>
    </source>
</evidence>
<gene>
    <name evidence="2" type="ORF">V9T40_001977</name>
</gene>
<feature type="compositionally biased region" description="Basic residues" evidence="1">
    <location>
        <begin position="362"/>
        <end position="373"/>
    </location>
</feature>
<feature type="region of interest" description="Disordered" evidence="1">
    <location>
        <begin position="69"/>
        <end position="88"/>
    </location>
</feature>
<name>A0AAN9THJ9_9HEMI</name>
<dbReference type="Proteomes" id="UP001367676">
    <property type="component" value="Unassembled WGS sequence"/>
</dbReference>
<feature type="region of interest" description="Disordered" evidence="1">
    <location>
        <begin position="311"/>
        <end position="380"/>
    </location>
</feature>
<feature type="compositionally biased region" description="Basic residues" evidence="1">
    <location>
        <begin position="168"/>
        <end position="179"/>
    </location>
</feature>